<evidence type="ECO:0000256" key="1">
    <source>
        <dbReference type="SAM" id="MobiDB-lite"/>
    </source>
</evidence>
<gene>
    <name evidence="2" type="ORF">UFOPK2754_02802</name>
</gene>
<protein>
    <submittedName>
        <fullName evidence="2">Unannotated protein</fullName>
    </submittedName>
</protein>
<feature type="region of interest" description="Disordered" evidence="1">
    <location>
        <begin position="179"/>
        <end position="264"/>
    </location>
</feature>
<sequence>MRRAEDLRRDAQLADDAIAAGWVGVQPDLAAEIERVQHFEPGGVGEVALFDDVRGGSGHRFAALGGVEQPPALAVVERAGQARRDRRELGQRGVLVPGVPVGGQRGGLRGRESFELGRVDRRRVFLLGHRIVGRRNEIVRGGQLVGRGEPTSLIDRRHRSAAVGGLDRLAGAAHVDVEGLPRGGEALPTDAVDPPDDRHDEDPAEEAGQGDKRAEPDTHVGGDEQPDRSHQHGRADEHDHDAADGGVPRDTGERERNAHCMLLS</sequence>
<dbReference type="AlphaFoldDB" id="A0A6J6V5E1"/>
<evidence type="ECO:0000313" key="2">
    <source>
        <dbReference type="EMBL" id="CAB4766253.1"/>
    </source>
</evidence>
<proteinExistence type="predicted"/>
<dbReference type="EMBL" id="CAEZYR010000144">
    <property type="protein sequence ID" value="CAB4766253.1"/>
    <property type="molecule type" value="Genomic_DNA"/>
</dbReference>
<feature type="compositionally biased region" description="Basic and acidic residues" evidence="1">
    <location>
        <begin position="209"/>
        <end position="243"/>
    </location>
</feature>
<accession>A0A6J6V5E1</accession>
<organism evidence="2">
    <name type="scientific">freshwater metagenome</name>
    <dbReference type="NCBI Taxonomy" id="449393"/>
    <lineage>
        <taxon>unclassified sequences</taxon>
        <taxon>metagenomes</taxon>
        <taxon>ecological metagenomes</taxon>
    </lineage>
</organism>
<name>A0A6J6V5E1_9ZZZZ</name>
<reference evidence="2" key="1">
    <citation type="submission" date="2020-05" db="EMBL/GenBank/DDBJ databases">
        <authorList>
            <person name="Chiriac C."/>
            <person name="Salcher M."/>
            <person name="Ghai R."/>
            <person name="Kavagutti S V."/>
        </authorList>
    </citation>
    <scope>NUCLEOTIDE SEQUENCE</scope>
</reference>